<name>A0A2G5TRT8_9PELO</name>
<proteinExistence type="inferred from homology"/>
<dbReference type="GO" id="GO:0003700">
    <property type="term" value="F:DNA-binding transcription factor activity"/>
    <property type="evidence" value="ECO:0007669"/>
    <property type="project" value="InterPro"/>
</dbReference>
<keyword evidence="3" id="KW-0479">Metal-binding</keyword>
<dbReference type="InterPro" id="IPR001628">
    <property type="entry name" value="Znf_hrmn_rcpt"/>
</dbReference>
<keyword evidence="5" id="KW-0862">Zinc</keyword>
<evidence type="ECO:0000256" key="7">
    <source>
        <dbReference type="ARBA" id="ARBA00023125"/>
    </source>
</evidence>
<keyword evidence="4" id="KW-0863">Zinc-finger</keyword>
<evidence type="ECO:0000256" key="10">
    <source>
        <dbReference type="ARBA" id="ARBA00023242"/>
    </source>
</evidence>
<evidence type="ECO:0000256" key="4">
    <source>
        <dbReference type="ARBA" id="ARBA00022771"/>
    </source>
</evidence>
<evidence type="ECO:0000313" key="12">
    <source>
        <dbReference type="EMBL" id="PIC29974.1"/>
    </source>
</evidence>
<comment type="subcellular location">
    <subcellularLocation>
        <location evidence="1">Nucleus</location>
    </subcellularLocation>
</comment>
<dbReference type="AlphaFoldDB" id="A0A2G5TRT8"/>
<keyword evidence="6" id="KW-0805">Transcription regulation</keyword>
<evidence type="ECO:0000256" key="3">
    <source>
        <dbReference type="ARBA" id="ARBA00022723"/>
    </source>
</evidence>
<keyword evidence="7" id="KW-0238">DNA-binding</keyword>
<evidence type="ECO:0000256" key="5">
    <source>
        <dbReference type="ARBA" id="ARBA00022833"/>
    </source>
</evidence>
<dbReference type="GO" id="GO:0005634">
    <property type="term" value="C:nucleus"/>
    <property type="evidence" value="ECO:0007669"/>
    <property type="project" value="UniProtKB-SubCell"/>
</dbReference>
<dbReference type="SUPFAM" id="SSF48508">
    <property type="entry name" value="Nuclear receptor ligand-binding domain"/>
    <property type="match status" value="1"/>
</dbReference>
<dbReference type="GO" id="GO:0000978">
    <property type="term" value="F:RNA polymerase II cis-regulatory region sequence-specific DNA binding"/>
    <property type="evidence" value="ECO:0007669"/>
    <property type="project" value="InterPro"/>
</dbReference>
<dbReference type="GO" id="GO:0008270">
    <property type="term" value="F:zinc ion binding"/>
    <property type="evidence" value="ECO:0007669"/>
    <property type="project" value="UniProtKB-KW"/>
</dbReference>
<sequence length="283" mass="33161">MNSEALICEICGQEARGNHYGAVACRACAAFFRRTGTSKVIKSCSRKKQCEFFKNGFFTCKFCRLQKCFAVGMSSENFQFDRDGYNKIKEIIQVDRKIPMTMDIFLGRSNFIIFCAPQTPESSEKFKKNFIDVQFLLDEALTVLHQGSESPLIARNSLGKMAFGFRKIQNEDHIFENLHKIPEFGKTETLAQWEYDILKMTKWLTYFDDFQKLEQSLQIKMIQGIWSIWKKLERLAAIAMCIRRKLTEETIRKMKNGTLLFHWNQMKIDMSWCSKYSLEELKL</sequence>
<keyword evidence="8" id="KW-0804">Transcription</keyword>
<dbReference type="InterPro" id="IPR013088">
    <property type="entry name" value="Znf_NHR/GATA"/>
</dbReference>
<dbReference type="EMBL" id="PDUG01000005">
    <property type="protein sequence ID" value="PIC29974.1"/>
    <property type="molecule type" value="Genomic_DNA"/>
</dbReference>
<dbReference type="InterPro" id="IPR000536">
    <property type="entry name" value="Nucl_hrmn_rcpt_lig-bd"/>
</dbReference>
<keyword evidence="9" id="KW-0675">Receptor</keyword>
<dbReference type="Pfam" id="PF00104">
    <property type="entry name" value="Hormone_recep"/>
    <property type="match status" value="1"/>
</dbReference>
<dbReference type="Gene3D" id="3.30.50.10">
    <property type="entry name" value="Erythroid Transcription Factor GATA-1, subunit A"/>
    <property type="match status" value="1"/>
</dbReference>
<comment type="caution">
    <text evidence="12">The sequence shown here is derived from an EMBL/GenBank/DDBJ whole genome shotgun (WGS) entry which is preliminary data.</text>
</comment>
<dbReference type="InterPro" id="IPR049636">
    <property type="entry name" value="HNF4-like_DBD"/>
</dbReference>
<evidence type="ECO:0000256" key="6">
    <source>
        <dbReference type="ARBA" id="ARBA00023015"/>
    </source>
</evidence>
<evidence type="ECO:0000313" key="13">
    <source>
        <dbReference type="Proteomes" id="UP000230233"/>
    </source>
</evidence>
<dbReference type="SUPFAM" id="SSF57716">
    <property type="entry name" value="Glucocorticoid receptor-like (DNA-binding domain)"/>
    <property type="match status" value="1"/>
</dbReference>
<evidence type="ECO:0000256" key="2">
    <source>
        <dbReference type="ARBA" id="ARBA00005993"/>
    </source>
</evidence>
<dbReference type="SMART" id="SM00399">
    <property type="entry name" value="ZnF_C4"/>
    <property type="match status" value="1"/>
</dbReference>
<dbReference type="PROSITE" id="PS00031">
    <property type="entry name" value="NUCLEAR_REC_DBD_1"/>
    <property type="match status" value="1"/>
</dbReference>
<evidence type="ECO:0000259" key="11">
    <source>
        <dbReference type="PROSITE" id="PS51030"/>
    </source>
</evidence>
<dbReference type="PANTHER" id="PTHR45680:SF12">
    <property type="entry name" value="NUCLEAR HORMONE RECEPTOR FAMILY-RELATED"/>
    <property type="match status" value="1"/>
</dbReference>
<dbReference type="InterPro" id="IPR051152">
    <property type="entry name" value="C.elegans_Orphan_NR"/>
</dbReference>
<gene>
    <name evidence="12" type="primary">Cnig_chr_V.g21373</name>
    <name evidence="12" type="ORF">B9Z55_021373</name>
</gene>
<reference evidence="13" key="1">
    <citation type="submission" date="2017-10" db="EMBL/GenBank/DDBJ databases">
        <title>Rapid genome shrinkage in a self-fertile nematode reveals novel sperm competition proteins.</title>
        <authorList>
            <person name="Yin D."/>
            <person name="Schwarz E.M."/>
            <person name="Thomas C.G."/>
            <person name="Felde R.L."/>
            <person name="Korf I.F."/>
            <person name="Cutter A.D."/>
            <person name="Schartner C.M."/>
            <person name="Ralston E.J."/>
            <person name="Meyer B.J."/>
            <person name="Haag E.S."/>
        </authorList>
    </citation>
    <scope>NUCLEOTIDE SEQUENCE [LARGE SCALE GENOMIC DNA]</scope>
    <source>
        <strain evidence="13">JU1422</strain>
    </source>
</reference>
<dbReference type="PROSITE" id="PS51030">
    <property type="entry name" value="NUCLEAR_REC_DBD_2"/>
    <property type="match status" value="1"/>
</dbReference>
<dbReference type="InterPro" id="IPR035500">
    <property type="entry name" value="NHR-like_dom_sf"/>
</dbReference>
<dbReference type="OrthoDB" id="5850793at2759"/>
<protein>
    <recommendedName>
        <fullName evidence="11">Nuclear receptor domain-containing protein</fullName>
    </recommendedName>
</protein>
<comment type="similarity">
    <text evidence="2">Belongs to the nuclear hormone receptor family.</text>
</comment>
<dbReference type="Pfam" id="PF00105">
    <property type="entry name" value="zf-C4"/>
    <property type="match status" value="1"/>
</dbReference>
<evidence type="ECO:0000256" key="1">
    <source>
        <dbReference type="ARBA" id="ARBA00004123"/>
    </source>
</evidence>
<feature type="domain" description="Nuclear receptor" evidence="11">
    <location>
        <begin position="5"/>
        <end position="80"/>
    </location>
</feature>
<dbReference type="CDD" id="cd06960">
    <property type="entry name" value="NR_DBD_HNF4A"/>
    <property type="match status" value="1"/>
</dbReference>
<keyword evidence="10" id="KW-0539">Nucleus</keyword>
<dbReference type="PRINTS" id="PR00047">
    <property type="entry name" value="STROIDFINGER"/>
</dbReference>
<organism evidence="12 13">
    <name type="scientific">Caenorhabditis nigoni</name>
    <dbReference type="NCBI Taxonomy" id="1611254"/>
    <lineage>
        <taxon>Eukaryota</taxon>
        <taxon>Metazoa</taxon>
        <taxon>Ecdysozoa</taxon>
        <taxon>Nematoda</taxon>
        <taxon>Chromadorea</taxon>
        <taxon>Rhabditida</taxon>
        <taxon>Rhabditina</taxon>
        <taxon>Rhabditomorpha</taxon>
        <taxon>Rhabditoidea</taxon>
        <taxon>Rhabditidae</taxon>
        <taxon>Peloderinae</taxon>
        <taxon>Caenorhabditis</taxon>
    </lineage>
</organism>
<accession>A0A2G5TRT8</accession>
<evidence type="ECO:0000256" key="8">
    <source>
        <dbReference type="ARBA" id="ARBA00023163"/>
    </source>
</evidence>
<keyword evidence="13" id="KW-1185">Reference proteome</keyword>
<dbReference type="Proteomes" id="UP000230233">
    <property type="component" value="Chromosome V"/>
</dbReference>
<evidence type="ECO:0000256" key="9">
    <source>
        <dbReference type="ARBA" id="ARBA00023170"/>
    </source>
</evidence>
<dbReference type="PANTHER" id="PTHR45680">
    <property type="entry name" value="NUCLEAR HORMONE RECEPTOR FAMILY"/>
    <property type="match status" value="1"/>
</dbReference>